<feature type="domain" description="Ubiquitin-like" evidence="4">
    <location>
        <begin position="31"/>
        <end position="93"/>
    </location>
</feature>
<dbReference type="Proteomes" id="UP000254230">
    <property type="component" value="Unassembled WGS sequence"/>
</dbReference>
<evidence type="ECO:0000256" key="3">
    <source>
        <dbReference type="SAM" id="Phobius"/>
    </source>
</evidence>
<evidence type="ECO:0000259" key="4">
    <source>
        <dbReference type="PROSITE" id="PS50053"/>
    </source>
</evidence>
<dbReference type="SMART" id="SM00213">
    <property type="entry name" value="UBQ"/>
    <property type="match status" value="5"/>
</dbReference>
<feature type="region of interest" description="Disordered" evidence="2">
    <location>
        <begin position="1"/>
        <end position="21"/>
    </location>
</feature>
<dbReference type="InterPro" id="IPR029071">
    <property type="entry name" value="Ubiquitin-like_domsf"/>
</dbReference>
<name>A0A378KYK8_9GAMM</name>
<accession>A0A378KYK8</accession>
<evidence type="ECO:0000256" key="2">
    <source>
        <dbReference type="SAM" id="MobiDB-lite"/>
    </source>
</evidence>
<keyword evidence="1" id="KW-0175">Coiled coil</keyword>
<dbReference type="Gene3D" id="3.10.20.90">
    <property type="entry name" value="Phosphatidylinositol 3-kinase Catalytic Subunit, Chain A, domain 1"/>
    <property type="match status" value="5"/>
</dbReference>
<dbReference type="CDD" id="cd17039">
    <property type="entry name" value="Ubl_ubiquitin_like"/>
    <property type="match status" value="1"/>
</dbReference>
<organism evidence="5 6">
    <name type="scientific">Legionella quateirensis</name>
    <dbReference type="NCBI Taxonomy" id="45072"/>
    <lineage>
        <taxon>Bacteria</taxon>
        <taxon>Pseudomonadati</taxon>
        <taxon>Pseudomonadota</taxon>
        <taxon>Gammaproteobacteria</taxon>
        <taxon>Legionellales</taxon>
        <taxon>Legionellaceae</taxon>
        <taxon>Legionella</taxon>
    </lineage>
</organism>
<dbReference type="PROSITE" id="PS50053">
    <property type="entry name" value="UBIQUITIN_2"/>
    <property type="match status" value="5"/>
</dbReference>
<feature type="domain" description="Ubiquitin-like" evidence="4">
    <location>
        <begin position="205"/>
        <end position="267"/>
    </location>
</feature>
<reference evidence="5 6" key="1">
    <citation type="submission" date="2018-06" db="EMBL/GenBank/DDBJ databases">
        <authorList>
            <consortium name="Pathogen Informatics"/>
            <person name="Doyle S."/>
        </authorList>
    </citation>
    <scope>NUCLEOTIDE SEQUENCE [LARGE SCALE GENOMIC DNA]</scope>
    <source>
        <strain evidence="5 6">NCTC12376</strain>
    </source>
</reference>
<feature type="compositionally biased region" description="Polar residues" evidence="2">
    <location>
        <begin position="1"/>
        <end position="12"/>
    </location>
</feature>
<dbReference type="RefSeq" id="WP_115148755.1">
    <property type="nucleotide sequence ID" value="NZ_CAAAIL010000026.1"/>
</dbReference>
<dbReference type="EMBL" id="UGOW01000001">
    <property type="protein sequence ID" value="STY18448.1"/>
    <property type="molecule type" value="Genomic_DNA"/>
</dbReference>
<keyword evidence="3" id="KW-0812">Transmembrane</keyword>
<feature type="domain" description="Ubiquitin-like" evidence="4">
    <location>
        <begin position="118"/>
        <end position="188"/>
    </location>
</feature>
<protein>
    <submittedName>
        <fullName evidence="5">LepB protein</fullName>
    </submittedName>
</protein>
<dbReference type="PANTHER" id="PTHR10666">
    <property type="entry name" value="UBIQUITIN"/>
    <property type="match status" value="1"/>
</dbReference>
<proteinExistence type="predicted"/>
<dbReference type="InterPro" id="IPR050158">
    <property type="entry name" value="Ubiquitin_ubiquitin-like"/>
</dbReference>
<feature type="coiled-coil region" evidence="1">
    <location>
        <begin position="174"/>
        <end position="208"/>
    </location>
</feature>
<keyword evidence="3" id="KW-0472">Membrane</keyword>
<evidence type="ECO:0000313" key="6">
    <source>
        <dbReference type="Proteomes" id="UP000254230"/>
    </source>
</evidence>
<dbReference type="STRING" id="45072.Lqua_1904"/>
<evidence type="ECO:0000256" key="1">
    <source>
        <dbReference type="SAM" id="Coils"/>
    </source>
</evidence>
<dbReference type="SUPFAM" id="SSF54236">
    <property type="entry name" value="Ubiquitin-like"/>
    <property type="match status" value="5"/>
</dbReference>
<gene>
    <name evidence="5" type="ORF">NCTC12376_02267</name>
</gene>
<sequence length="609" mass="68912">MKSKTKTSSANGTGKAIDSRPELEAQDELTIQLYIKTLEGITIPIKCKPNTDTIADLKREIFLKEGIPIQDQILIYSAKTLEDNQLIKDYGINGSIHLVQKLKQHQQTETPTQDELTRHLYITTIAGKKITIDYNPKTDTIAHLKNEIFRKEGIPIEDQLLTIAGQELIDSRLIEEYEAQKIESIRLLSSAQNQATEATSEKKSAQLQIQTLTGTEFLIEYNPETDTIAHLKSEIFRKAGIPIEEQALLFAGKKLIDSQLIKEYNINHIVRLVQKLKQHEQTETPTQDELTSQLFIKTLEGITIPIKCKPNTDTIADLKREIFLKEGIPIQDQILIYSAKTLEDNQLIKNYGINGSIHLVQKLKQHQQTETPKQDELTLQVFVQTLEGITIPILYKPYTDTIADLKSEIFRKKGIPIEEQMLISANKVLIDSELIIDYGVNEEIHLVQKLKQHQQTETPTQEVIQEAEKNIATLRGLIAQWKSKTEDLTIRNEPEAYKAANAVYTALNDRSEAYFAKPTKENFIALKTAFENSLDENKNNNRKTLETHRGVKELLGNIVLAIIGVGVLYLIAAVANKAINGRFTFFKTESEELIEKTEKGLKNQNGPSA</sequence>
<feature type="transmembrane region" description="Helical" evidence="3">
    <location>
        <begin position="554"/>
        <end position="575"/>
    </location>
</feature>
<dbReference type="InterPro" id="IPR000626">
    <property type="entry name" value="Ubiquitin-like_dom"/>
</dbReference>
<dbReference type="Pfam" id="PF00240">
    <property type="entry name" value="ubiquitin"/>
    <property type="match status" value="5"/>
</dbReference>
<keyword evidence="3" id="KW-1133">Transmembrane helix</keyword>
<dbReference type="AlphaFoldDB" id="A0A378KYK8"/>
<feature type="domain" description="Ubiquitin-like" evidence="4">
    <location>
        <begin position="379"/>
        <end position="443"/>
    </location>
</feature>
<evidence type="ECO:0000313" key="5">
    <source>
        <dbReference type="EMBL" id="STY18448.1"/>
    </source>
</evidence>
<feature type="domain" description="Ubiquitin-like" evidence="4">
    <location>
        <begin position="292"/>
        <end position="354"/>
    </location>
</feature>
<dbReference type="OrthoDB" id="5637108at2"/>